<evidence type="ECO:0000313" key="1">
    <source>
        <dbReference type="EMBL" id="KAH3843886.1"/>
    </source>
</evidence>
<dbReference type="AlphaFoldDB" id="A0A9D4QUA4"/>
<reference evidence="1" key="1">
    <citation type="journal article" date="2019" name="bioRxiv">
        <title>The Genome of the Zebra Mussel, Dreissena polymorpha: A Resource for Invasive Species Research.</title>
        <authorList>
            <person name="McCartney M.A."/>
            <person name="Auch B."/>
            <person name="Kono T."/>
            <person name="Mallez S."/>
            <person name="Zhang Y."/>
            <person name="Obille A."/>
            <person name="Becker A."/>
            <person name="Abrahante J.E."/>
            <person name="Garbe J."/>
            <person name="Badalamenti J.P."/>
            <person name="Herman A."/>
            <person name="Mangelson H."/>
            <person name="Liachko I."/>
            <person name="Sullivan S."/>
            <person name="Sone E.D."/>
            <person name="Koren S."/>
            <person name="Silverstein K.A.T."/>
            <person name="Beckman K.B."/>
            <person name="Gohl D.M."/>
        </authorList>
    </citation>
    <scope>NUCLEOTIDE SEQUENCE</scope>
    <source>
        <strain evidence="1">Duluth1</strain>
        <tissue evidence="1">Whole animal</tissue>
    </source>
</reference>
<reference evidence="1" key="2">
    <citation type="submission" date="2020-11" db="EMBL/GenBank/DDBJ databases">
        <authorList>
            <person name="McCartney M.A."/>
            <person name="Auch B."/>
            <person name="Kono T."/>
            <person name="Mallez S."/>
            <person name="Becker A."/>
            <person name="Gohl D.M."/>
            <person name="Silverstein K.A.T."/>
            <person name="Koren S."/>
            <person name="Bechman K.B."/>
            <person name="Herman A."/>
            <person name="Abrahante J.E."/>
            <person name="Garbe J."/>
        </authorList>
    </citation>
    <scope>NUCLEOTIDE SEQUENCE</scope>
    <source>
        <strain evidence="1">Duluth1</strain>
        <tissue evidence="1">Whole animal</tissue>
    </source>
</reference>
<accession>A0A9D4QUA4</accession>
<sequence length="261" mass="30461">MESSCEEYSGVSSGDEDFDVCEDISLKNRFVISDNEENGGKWQVVTKKRKSSSSRESFANLSTDEKLNSIFAQLNKNFEKISDVENACRRDIQNVNKYCSELENKIIKMGQICERQEHMSMVLCYRSIDIEARSMRNNLIFYGVTEKFTNKFGDKHLVLRFLENELDINTEDIVIERAHRLGRTSPQLYRDGSDQKRPFIARSRDYNDTEVIMRKVIDNTQKKSIQQDRHCTSQKKQWMPDRAEEMSRYVTQPDYLLTAGA</sequence>
<comment type="caution">
    <text evidence="1">The sequence shown here is derived from an EMBL/GenBank/DDBJ whole genome shotgun (WGS) entry which is preliminary data.</text>
</comment>
<organism evidence="1 2">
    <name type="scientific">Dreissena polymorpha</name>
    <name type="common">Zebra mussel</name>
    <name type="synonym">Mytilus polymorpha</name>
    <dbReference type="NCBI Taxonomy" id="45954"/>
    <lineage>
        <taxon>Eukaryota</taxon>
        <taxon>Metazoa</taxon>
        <taxon>Spiralia</taxon>
        <taxon>Lophotrochozoa</taxon>
        <taxon>Mollusca</taxon>
        <taxon>Bivalvia</taxon>
        <taxon>Autobranchia</taxon>
        <taxon>Heteroconchia</taxon>
        <taxon>Euheterodonta</taxon>
        <taxon>Imparidentia</taxon>
        <taxon>Neoheterodontei</taxon>
        <taxon>Myida</taxon>
        <taxon>Dreissenoidea</taxon>
        <taxon>Dreissenidae</taxon>
        <taxon>Dreissena</taxon>
    </lineage>
</organism>
<protein>
    <submittedName>
        <fullName evidence="1">Uncharacterized protein</fullName>
    </submittedName>
</protein>
<name>A0A9D4QUA4_DREPO</name>
<gene>
    <name evidence="1" type="ORF">DPMN_117419</name>
</gene>
<dbReference type="EMBL" id="JAIWYP010000004">
    <property type="protein sequence ID" value="KAH3843886.1"/>
    <property type="molecule type" value="Genomic_DNA"/>
</dbReference>
<proteinExistence type="predicted"/>
<dbReference type="Gene3D" id="3.30.70.1820">
    <property type="entry name" value="L1 transposable element, RRM domain"/>
    <property type="match status" value="1"/>
</dbReference>
<evidence type="ECO:0000313" key="2">
    <source>
        <dbReference type="Proteomes" id="UP000828390"/>
    </source>
</evidence>
<keyword evidence="2" id="KW-1185">Reference proteome</keyword>
<dbReference type="Proteomes" id="UP000828390">
    <property type="component" value="Unassembled WGS sequence"/>
</dbReference>